<evidence type="ECO:0000313" key="3">
    <source>
        <dbReference type="Proteomes" id="UP000006727"/>
    </source>
</evidence>
<organism evidence="1">
    <name type="scientific">Physcomitrium patens</name>
    <name type="common">Spreading-leaved earth moss</name>
    <name type="synonym">Physcomitrella patens</name>
    <dbReference type="NCBI Taxonomy" id="3218"/>
    <lineage>
        <taxon>Eukaryota</taxon>
        <taxon>Viridiplantae</taxon>
        <taxon>Streptophyta</taxon>
        <taxon>Embryophyta</taxon>
        <taxon>Bryophyta</taxon>
        <taxon>Bryophytina</taxon>
        <taxon>Bryopsida</taxon>
        <taxon>Funariidae</taxon>
        <taxon>Funariales</taxon>
        <taxon>Funariaceae</taxon>
        <taxon>Physcomitrium</taxon>
    </lineage>
</organism>
<dbReference type="Gramene" id="Pp3c12_17430V3.1">
    <property type="protein sequence ID" value="Pp3c12_17430V3.1"/>
    <property type="gene ID" value="Pp3c12_17430"/>
</dbReference>
<dbReference type="AlphaFoldDB" id="A0A2K1JR51"/>
<reference evidence="2" key="3">
    <citation type="submission" date="2020-12" db="UniProtKB">
        <authorList>
            <consortium name="EnsemblPlants"/>
        </authorList>
    </citation>
    <scope>IDENTIFICATION</scope>
</reference>
<dbReference type="EMBL" id="ABEU02000012">
    <property type="protein sequence ID" value="PNR44015.1"/>
    <property type="molecule type" value="Genomic_DNA"/>
</dbReference>
<proteinExistence type="predicted"/>
<gene>
    <name evidence="1" type="ORF">PHYPA_016398</name>
</gene>
<name>A0A2K1JR51_PHYPA</name>
<protein>
    <submittedName>
        <fullName evidence="1 2">Uncharacterized protein</fullName>
    </submittedName>
</protein>
<evidence type="ECO:0000313" key="1">
    <source>
        <dbReference type="EMBL" id="PNR44015.1"/>
    </source>
</evidence>
<dbReference type="PaxDb" id="3218-PP1S46_275V6.1"/>
<accession>A0A2K1JR51</accession>
<sequence length="162" mass="17696">MSAELPSAVAVGLAAPCVACNKFAGERRLLQCAASCCKPGIRISRFRPRFAMARMSLVVTSIEPGLGRSLVSQMLPPCVLVQYLEGEWSGNDLITTHLHCFNMSTQQLDGSKFPGEEGRRDTNYIHDLSQASSNVLELTSTNSLLLAHSVMYLTRITFCPCL</sequence>
<keyword evidence="3" id="KW-1185">Reference proteome</keyword>
<dbReference type="InParanoid" id="A0A2K1JR51"/>
<dbReference type="Proteomes" id="UP000006727">
    <property type="component" value="Chromosome 12"/>
</dbReference>
<evidence type="ECO:0000313" key="2">
    <source>
        <dbReference type="EnsemblPlants" id="Pp3c12_17430V3.1"/>
    </source>
</evidence>
<reference evidence="1 3" key="2">
    <citation type="journal article" date="2018" name="Plant J.">
        <title>The Physcomitrella patens chromosome-scale assembly reveals moss genome structure and evolution.</title>
        <authorList>
            <person name="Lang D."/>
            <person name="Ullrich K.K."/>
            <person name="Murat F."/>
            <person name="Fuchs J."/>
            <person name="Jenkins J."/>
            <person name="Haas F.B."/>
            <person name="Piednoel M."/>
            <person name="Gundlach H."/>
            <person name="Van Bel M."/>
            <person name="Meyberg R."/>
            <person name="Vives C."/>
            <person name="Morata J."/>
            <person name="Symeonidi A."/>
            <person name="Hiss M."/>
            <person name="Muchero W."/>
            <person name="Kamisugi Y."/>
            <person name="Saleh O."/>
            <person name="Blanc G."/>
            <person name="Decker E.L."/>
            <person name="van Gessel N."/>
            <person name="Grimwood J."/>
            <person name="Hayes R.D."/>
            <person name="Graham S.W."/>
            <person name="Gunter L.E."/>
            <person name="McDaniel S.F."/>
            <person name="Hoernstein S.N.W."/>
            <person name="Larsson A."/>
            <person name="Li F.W."/>
            <person name="Perroud P.F."/>
            <person name="Phillips J."/>
            <person name="Ranjan P."/>
            <person name="Rokshar D.S."/>
            <person name="Rothfels C.J."/>
            <person name="Schneider L."/>
            <person name="Shu S."/>
            <person name="Stevenson D.W."/>
            <person name="Thummler F."/>
            <person name="Tillich M."/>
            <person name="Villarreal Aguilar J.C."/>
            <person name="Widiez T."/>
            <person name="Wong G.K."/>
            <person name="Wymore A."/>
            <person name="Zhang Y."/>
            <person name="Zimmer A.D."/>
            <person name="Quatrano R.S."/>
            <person name="Mayer K.F.X."/>
            <person name="Goodstein D."/>
            <person name="Casacuberta J.M."/>
            <person name="Vandepoele K."/>
            <person name="Reski R."/>
            <person name="Cuming A.C."/>
            <person name="Tuskan G.A."/>
            <person name="Maumus F."/>
            <person name="Salse J."/>
            <person name="Schmutz J."/>
            <person name="Rensing S.A."/>
        </authorList>
    </citation>
    <scope>NUCLEOTIDE SEQUENCE [LARGE SCALE GENOMIC DNA]</scope>
    <source>
        <strain evidence="2 3">cv. Gransden 2004</strain>
    </source>
</reference>
<reference evidence="1 3" key="1">
    <citation type="journal article" date="2008" name="Science">
        <title>The Physcomitrella genome reveals evolutionary insights into the conquest of land by plants.</title>
        <authorList>
            <person name="Rensing S."/>
            <person name="Lang D."/>
            <person name="Zimmer A."/>
            <person name="Terry A."/>
            <person name="Salamov A."/>
            <person name="Shapiro H."/>
            <person name="Nishiyama T."/>
            <person name="Perroud P.-F."/>
            <person name="Lindquist E."/>
            <person name="Kamisugi Y."/>
            <person name="Tanahashi T."/>
            <person name="Sakakibara K."/>
            <person name="Fujita T."/>
            <person name="Oishi K."/>
            <person name="Shin-I T."/>
            <person name="Kuroki Y."/>
            <person name="Toyoda A."/>
            <person name="Suzuki Y."/>
            <person name="Hashimoto A."/>
            <person name="Yamaguchi K."/>
            <person name="Sugano A."/>
            <person name="Kohara Y."/>
            <person name="Fujiyama A."/>
            <person name="Anterola A."/>
            <person name="Aoki S."/>
            <person name="Ashton N."/>
            <person name="Barbazuk W.B."/>
            <person name="Barker E."/>
            <person name="Bennetzen J."/>
            <person name="Bezanilla M."/>
            <person name="Blankenship R."/>
            <person name="Cho S.H."/>
            <person name="Dutcher S."/>
            <person name="Estelle M."/>
            <person name="Fawcett J.A."/>
            <person name="Gundlach H."/>
            <person name="Hanada K."/>
            <person name="Heyl A."/>
            <person name="Hicks K.A."/>
            <person name="Hugh J."/>
            <person name="Lohr M."/>
            <person name="Mayer K."/>
            <person name="Melkozernov A."/>
            <person name="Murata T."/>
            <person name="Nelson D."/>
            <person name="Pils B."/>
            <person name="Prigge M."/>
            <person name="Reiss B."/>
            <person name="Renner T."/>
            <person name="Rombauts S."/>
            <person name="Rushton P."/>
            <person name="Sanderfoot A."/>
            <person name="Schween G."/>
            <person name="Shiu S.-H."/>
            <person name="Stueber K."/>
            <person name="Theodoulou F.L."/>
            <person name="Tu H."/>
            <person name="Van de Peer Y."/>
            <person name="Verrier P.J."/>
            <person name="Waters E."/>
            <person name="Wood A."/>
            <person name="Yang L."/>
            <person name="Cove D."/>
            <person name="Cuming A."/>
            <person name="Hasebe M."/>
            <person name="Lucas S."/>
            <person name="Mishler D.B."/>
            <person name="Reski R."/>
            <person name="Grigoriev I."/>
            <person name="Quatrano R.S."/>
            <person name="Boore J.L."/>
        </authorList>
    </citation>
    <scope>NUCLEOTIDE SEQUENCE [LARGE SCALE GENOMIC DNA]</scope>
    <source>
        <strain evidence="2 3">cv. Gransden 2004</strain>
    </source>
</reference>
<dbReference type="EnsemblPlants" id="Pp3c12_17430V3.1">
    <property type="protein sequence ID" value="Pp3c12_17430V3.1"/>
    <property type="gene ID" value="Pp3c12_17430"/>
</dbReference>